<evidence type="ECO:0008006" key="4">
    <source>
        <dbReference type="Google" id="ProtNLM"/>
    </source>
</evidence>
<keyword evidence="1" id="KW-0732">Signal</keyword>
<organism evidence="2 3">
    <name type="scientific">Oesophagostomum dentatum</name>
    <name type="common">Nodular worm</name>
    <dbReference type="NCBI Taxonomy" id="61180"/>
    <lineage>
        <taxon>Eukaryota</taxon>
        <taxon>Metazoa</taxon>
        <taxon>Ecdysozoa</taxon>
        <taxon>Nematoda</taxon>
        <taxon>Chromadorea</taxon>
        <taxon>Rhabditida</taxon>
        <taxon>Rhabditina</taxon>
        <taxon>Rhabditomorpha</taxon>
        <taxon>Strongyloidea</taxon>
        <taxon>Strongylidae</taxon>
        <taxon>Oesophagostomum</taxon>
    </lineage>
</organism>
<evidence type="ECO:0000313" key="2">
    <source>
        <dbReference type="EMBL" id="KHJ89057.1"/>
    </source>
</evidence>
<keyword evidence="3" id="KW-1185">Reference proteome</keyword>
<dbReference type="AlphaFoldDB" id="A0A0B1SZX3"/>
<dbReference type="Proteomes" id="UP000053660">
    <property type="component" value="Unassembled WGS sequence"/>
</dbReference>
<proteinExistence type="predicted"/>
<feature type="chain" id="PRO_5002065306" description="Saposin B-type domain-containing protein" evidence="1">
    <location>
        <begin position="21"/>
        <end position="94"/>
    </location>
</feature>
<reference evidence="2 3" key="1">
    <citation type="submission" date="2014-03" db="EMBL/GenBank/DDBJ databases">
        <title>Draft genome of the hookworm Oesophagostomum dentatum.</title>
        <authorList>
            <person name="Mitreva M."/>
        </authorList>
    </citation>
    <scope>NUCLEOTIDE SEQUENCE [LARGE SCALE GENOMIC DNA]</scope>
    <source>
        <strain evidence="2 3">OD-Hann</strain>
    </source>
</reference>
<dbReference type="EMBL" id="KN554803">
    <property type="protein sequence ID" value="KHJ89057.1"/>
    <property type="molecule type" value="Genomic_DNA"/>
</dbReference>
<accession>A0A0B1SZX3</accession>
<protein>
    <recommendedName>
        <fullName evidence="4">Saposin B-type domain-containing protein</fullName>
    </recommendedName>
</protein>
<name>A0A0B1SZX3_OESDE</name>
<dbReference type="InterPro" id="IPR011001">
    <property type="entry name" value="Saposin-like"/>
</dbReference>
<dbReference type="SUPFAM" id="SSF47862">
    <property type="entry name" value="Saposin"/>
    <property type="match status" value="1"/>
</dbReference>
<evidence type="ECO:0000256" key="1">
    <source>
        <dbReference type="SAM" id="SignalP"/>
    </source>
</evidence>
<evidence type="ECO:0000313" key="3">
    <source>
        <dbReference type="Proteomes" id="UP000053660"/>
    </source>
</evidence>
<gene>
    <name evidence="2" type="ORF">OESDEN_11132</name>
</gene>
<feature type="signal peptide" evidence="1">
    <location>
        <begin position="1"/>
        <end position="20"/>
    </location>
</feature>
<sequence>MRRFVLLLIAFCFSIEPASSDTCQECKFAVDLLHDAWGDKTTEECVGDLALFICDTFRIEDNFICQGITGDFSVRLSLFSSKNRNFSKCSKTRR</sequence>